<feature type="compositionally biased region" description="Low complexity" evidence="2">
    <location>
        <begin position="626"/>
        <end position="649"/>
    </location>
</feature>
<feature type="region of interest" description="Disordered" evidence="2">
    <location>
        <begin position="613"/>
        <end position="659"/>
    </location>
</feature>
<dbReference type="GO" id="GO:0006355">
    <property type="term" value="P:regulation of DNA-templated transcription"/>
    <property type="evidence" value="ECO:0007669"/>
    <property type="project" value="InterPro"/>
</dbReference>
<accession>A0A1L8HBT1</accession>
<dbReference type="GeneID" id="108710087"/>
<dbReference type="KEGG" id="xla:108710087"/>
<dbReference type="Proteomes" id="UP000186698">
    <property type="component" value="Chromosome 2S"/>
</dbReference>
<dbReference type="OrthoDB" id="9944055at2759"/>
<sequence>MSQFQQLVLNSTEQTNPAQSLTGCVYHVIQGVGLPGQNVLKLIPVSKPASNLIPVFQQPVISGISAQKLAVLPPVLSNSTLPTPVTLPVLQQPAFGNYIITANSSLPESAKTLRVDQTSPLQNATVILEKPHVTVPSSFPQTAAPTFVMVKPTPAVVTVNSPPMLPSGHHLQIPANAEVKSVPASSLPIAIQQKIITAASRGDVNRNPSVIYVSPVNTVRTLAAKPLSPLSPKTDTTTPAPVGVMVPAPKPFQSTAEAPNAPMKWIVQQNTESAACLVPVKSSNDTASKILKLLSGAQNDQNNLANVLPVSNSPASSTTKAINIKDNALVMYNNKIYLLAKRGSEVFDSEAKQPVSSSQVSPEKLVSSPDKDISNKVVEVVLSKNKTSGSYGNQQISSTAENTTQNLNIKQTFTPKPLQGNRAMTNGISVNNDSIKEKHLIIPRSPQQDRIYTPPKQTPAINMNCVKDEPEDPVPIAQTNQVQRLTIPVVKREKTITPITPCSDKNLRRKFGLIKKEKVILRRLPLLQAQTSSKVAVEQHGMKRKSASPDPAHQLKRRKSLDESVLRQDFAPVQSNNPNSLSSTTSRPLSAGSLRAASVPPVTVGSVSSLLLTSNTPANPSAQIKNPNPSSNPPEQSHSDESSSQSNSEPAPPGQYFPTVAPVYFEDTIRDEKIRRLKELLKEREQELEAIRTQMRT</sequence>
<protein>
    <submittedName>
        <fullName evidence="4">Ligand-dependent nuclear receptor-interacting factor 1 isoform X1</fullName>
    </submittedName>
</protein>
<dbReference type="Pfam" id="PF15741">
    <property type="entry name" value="LRIF1"/>
    <property type="match status" value="1"/>
</dbReference>
<dbReference type="PANTHER" id="PTHR16131">
    <property type="entry name" value="LIGAND-DEPENDENT NUCLEAR RECEPTOR-INTERACTING FACTOR 1"/>
    <property type="match status" value="1"/>
</dbReference>
<evidence type="ECO:0000256" key="1">
    <source>
        <dbReference type="SAM" id="Coils"/>
    </source>
</evidence>
<dbReference type="PANTHER" id="PTHR16131:SF2">
    <property type="entry name" value="LIGAND-DEPENDENT NUCLEAR RECEPTOR-INTERACTING FACTOR 1"/>
    <property type="match status" value="1"/>
</dbReference>
<evidence type="ECO:0000256" key="2">
    <source>
        <dbReference type="SAM" id="MobiDB-lite"/>
    </source>
</evidence>
<proteinExistence type="predicted"/>
<feature type="region of interest" description="Disordered" evidence="2">
    <location>
        <begin position="531"/>
        <end position="588"/>
    </location>
</feature>
<gene>
    <name evidence="4" type="primary">LOC108710087</name>
</gene>
<dbReference type="Bgee" id="108710087">
    <property type="expression patterns" value="Expressed in testis and 19 other cell types or tissues"/>
</dbReference>
<keyword evidence="3" id="KW-1185">Reference proteome</keyword>
<reference evidence="3" key="1">
    <citation type="submission" date="2024-06" db="UniProtKB">
        <authorList>
            <consortium name="RefSeq"/>
        </authorList>
    </citation>
    <scope>NUCLEOTIDE SEQUENCE [LARGE SCALE GENOMIC DNA]</scope>
    <source>
        <strain evidence="3">J_2021</strain>
    </source>
</reference>
<dbReference type="AlphaFoldDB" id="A0A1L8HBT1"/>
<dbReference type="STRING" id="8355.A0A1L8HBT1"/>
<feature type="compositionally biased region" description="Low complexity" evidence="2">
    <location>
        <begin position="575"/>
        <end position="588"/>
    </location>
</feature>
<dbReference type="GO" id="GO:0042974">
    <property type="term" value="F:nuclear retinoic acid receptor binding"/>
    <property type="evidence" value="ECO:0007669"/>
    <property type="project" value="InterPro"/>
</dbReference>
<organism evidence="3 4">
    <name type="scientific">Xenopus laevis</name>
    <name type="common">African clawed frog</name>
    <dbReference type="NCBI Taxonomy" id="8355"/>
    <lineage>
        <taxon>Eukaryota</taxon>
        <taxon>Metazoa</taxon>
        <taxon>Chordata</taxon>
        <taxon>Craniata</taxon>
        <taxon>Vertebrata</taxon>
        <taxon>Euteleostomi</taxon>
        <taxon>Amphibia</taxon>
        <taxon>Batrachia</taxon>
        <taxon>Anura</taxon>
        <taxon>Pipoidea</taxon>
        <taxon>Pipidae</taxon>
        <taxon>Xenopodinae</taxon>
        <taxon>Xenopus</taxon>
        <taxon>Xenopus</taxon>
    </lineage>
</organism>
<evidence type="ECO:0000313" key="4">
    <source>
        <dbReference type="RefSeq" id="XP_018105974.1"/>
    </source>
</evidence>
<feature type="coiled-coil region" evidence="1">
    <location>
        <begin position="670"/>
        <end position="697"/>
    </location>
</feature>
<dbReference type="InterPro" id="IPR026191">
    <property type="entry name" value="LRIF1"/>
</dbReference>
<dbReference type="OMA" id="ERNDKNH"/>
<keyword evidence="4" id="KW-0675">Receptor</keyword>
<keyword evidence="1" id="KW-0175">Coiled coil</keyword>
<evidence type="ECO:0000313" key="3">
    <source>
        <dbReference type="Proteomes" id="UP000186698"/>
    </source>
</evidence>
<dbReference type="RefSeq" id="XP_018105974.1">
    <property type="nucleotide sequence ID" value="XM_018250485.2"/>
</dbReference>
<reference evidence="4" key="2">
    <citation type="submission" date="2025-08" db="UniProtKB">
        <authorList>
            <consortium name="RefSeq"/>
        </authorList>
    </citation>
    <scope>IDENTIFICATION</scope>
    <source>
        <strain evidence="4">J_2021</strain>
        <tissue evidence="4">Erythrocytes</tissue>
    </source>
</reference>
<name>A0A1L8HBT1_XENLA</name>
<dbReference type="PaxDb" id="8355-A0A1L8HBT1"/>